<dbReference type="GO" id="GO:0016740">
    <property type="term" value="F:transferase activity"/>
    <property type="evidence" value="ECO:0007669"/>
    <property type="project" value="UniProtKB-KW"/>
</dbReference>
<dbReference type="InterPro" id="IPR029044">
    <property type="entry name" value="Nucleotide-diphossugar_trans"/>
</dbReference>
<dbReference type="KEGG" id="emo:DM558_06845"/>
<sequence>MNTQTLPLVTVIISSYNHAQYIEETIKSVINQTYQHIELLVIDDGSTDNSVYLLTTLQKEFGFDLLIQENKGLSRTLNEAIDRAKGEYIIPFGSDDIMLPERITTQIAYITDKPEVGICAGNMDLIDSNSQLLPEEKQKHRYIPFRRLDFNDVFLDRKPGAMAATLMFRKEALQKVGGFDPTIRLEDLYIMLAITHAGYFMDVLPDVISLYRQHPTNTYKNLPFMFENSCKTYERFKDSPHYEEVLMKMCNSMFLKSASRNKELAKRILKQIPYKYWNKKTVRGLLRLWFSRTK</sequence>
<keyword evidence="2" id="KW-0808">Transferase</keyword>
<dbReference type="Proteomes" id="UP000273143">
    <property type="component" value="Chromosome"/>
</dbReference>
<evidence type="ECO:0000313" key="3">
    <source>
        <dbReference type="Proteomes" id="UP000273143"/>
    </source>
</evidence>
<organism evidence="2 3">
    <name type="scientific">Entomomonas moraniae</name>
    <dbReference type="NCBI Taxonomy" id="2213226"/>
    <lineage>
        <taxon>Bacteria</taxon>
        <taxon>Pseudomonadati</taxon>
        <taxon>Pseudomonadota</taxon>
        <taxon>Gammaproteobacteria</taxon>
        <taxon>Pseudomonadales</taxon>
        <taxon>Pseudomonadaceae</taxon>
        <taxon>Entomomonas</taxon>
    </lineage>
</organism>
<evidence type="ECO:0000313" key="2">
    <source>
        <dbReference type="EMBL" id="AZS50509.1"/>
    </source>
</evidence>
<dbReference type="SUPFAM" id="SSF53448">
    <property type="entry name" value="Nucleotide-diphospho-sugar transferases"/>
    <property type="match status" value="1"/>
</dbReference>
<accession>A0A3Q9JIR9</accession>
<gene>
    <name evidence="2" type="ORF">DM558_06845</name>
</gene>
<dbReference type="Gene3D" id="3.90.550.10">
    <property type="entry name" value="Spore Coat Polysaccharide Biosynthesis Protein SpsA, Chain A"/>
    <property type="match status" value="1"/>
</dbReference>
<dbReference type="Pfam" id="PF00535">
    <property type="entry name" value="Glycos_transf_2"/>
    <property type="match status" value="1"/>
</dbReference>
<dbReference type="RefSeq" id="WP_127162921.1">
    <property type="nucleotide sequence ID" value="NZ_CP029822.1"/>
</dbReference>
<reference evidence="3" key="1">
    <citation type="submission" date="2018-06" db="EMBL/GenBank/DDBJ databases">
        <title>Complete genome of Pseudomonas insecticola strain QZS01.</title>
        <authorList>
            <person name="Wang J."/>
            <person name="Su Q."/>
        </authorList>
    </citation>
    <scope>NUCLEOTIDE SEQUENCE [LARGE SCALE GENOMIC DNA]</scope>
    <source>
        <strain evidence="3">QZS01</strain>
    </source>
</reference>
<proteinExistence type="predicted"/>
<dbReference type="EMBL" id="CP029822">
    <property type="protein sequence ID" value="AZS50509.1"/>
    <property type="molecule type" value="Genomic_DNA"/>
</dbReference>
<dbReference type="AlphaFoldDB" id="A0A3Q9JIR9"/>
<feature type="domain" description="Glycosyltransferase 2-like" evidence="1">
    <location>
        <begin position="10"/>
        <end position="176"/>
    </location>
</feature>
<dbReference type="InterPro" id="IPR001173">
    <property type="entry name" value="Glyco_trans_2-like"/>
</dbReference>
<dbReference type="PANTHER" id="PTHR43685:SF11">
    <property type="entry name" value="GLYCOSYLTRANSFERASE TAGX-RELATED"/>
    <property type="match status" value="1"/>
</dbReference>
<protein>
    <submittedName>
        <fullName evidence="2">Glycosyltransferase</fullName>
    </submittedName>
</protein>
<dbReference type="PANTHER" id="PTHR43685">
    <property type="entry name" value="GLYCOSYLTRANSFERASE"/>
    <property type="match status" value="1"/>
</dbReference>
<keyword evidence="3" id="KW-1185">Reference proteome</keyword>
<name>A0A3Q9JIR9_9GAMM</name>
<dbReference type="InterPro" id="IPR050834">
    <property type="entry name" value="Glycosyltransf_2"/>
</dbReference>
<evidence type="ECO:0000259" key="1">
    <source>
        <dbReference type="Pfam" id="PF00535"/>
    </source>
</evidence>